<dbReference type="Proteomes" id="UP001234297">
    <property type="component" value="Chromosome 12"/>
</dbReference>
<gene>
    <name evidence="1" type="ORF">MRB53_035277</name>
</gene>
<accession>A0ACC2K471</accession>
<sequence>MESKDHAPEASSSATRWWSKETVAVVTGANKGIGLALVRQLAEMGLTVVLTCRDLIKGIEAVDSLAASGLQVELCRLDVADLASIDAFVSWLKNKFGGLDVLVNNAAVSFNDIGYNSVDHAETVIKTNFYGPKLLTEALLPLFRRAASVSRILNISSRLGLLKNVSNTALRELLKDEEGLSEEIIEDVVGQFLNQVKSGTWAQQGWPNIWTDYSVSKLALNAYSAVLSKRQAGLGLSVNCYCPGFTKTSMTHGQGKYTAEEAAEIGAQLALLPLDKLPTGKFFIGSRPSLFSRL</sequence>
<proteinExistence type="predicted"/>
<reference evidence="1 2" key="1">
    <citation type="journal article" date="2022" name="Hortic Res">
        <title>A haplotype resolved chromosomal level avocado genome allows analysis of novel avocado genes.</title>
        <authorList>
            <person name="Nath O."/>
            <person name="Fletcher S.J."/>
            <person name="Hayward A."/>
            <person name="Shaw L.M."/>
            <person name="Masouleh A.K."/>
            <person name="Furtado A."/>
            <person name="Henry R.J."/>
            <person name="Mitter N."/>
        </authorList>
    </citation>
    <scope>NUCLEOTIDE SEQUENCE [LARGE SCALE GENOMIC DNA]</scope>
    <source>
        <strain evidence="2">cv. Hass</strain>
    </source>
</reference>
<dbReference type="EMBL" id="CM056820">
    <property type="protein sequence ID" value="KAJ8615905.1"/>
    <property type="molecule type" value="Genomic_DNA"/>
</dbReference>
<organism evidence="1 2">
    <name type="scientific">Persea americana</name>
    <name type="common">Avocado</name>
    <dbReference type="NCBI Taxonomy" id="3435"/>
    <lineage>
        <taxon>Eukaryota</taxon>
        <taxon>Viridiplantae</taxon>
        <taxon>Streptophyta</taxon>
        <taxon>Embryophyta</taxon>
        <taxon>Tracheophyta</taxon>
        <taxon>Spermatophyta</taxon>
        <taxon>Magnoliopsida</taxon>
        <taxon>Magnoliidae</taxon>
        <taxon>Laurales</taxon>
        <taxon>Lauraceae</taxon>
        <taxon>Persea</taxon>
    </lineage>
</organism>
<protein>
    <submittedName>
        <fullName evidence="1">Uncharacterized protein</fullName>
    </submittedName>
</protein>
<name>A0ACC2K471_PERAE</name>
<comment type="caution">
    <text evidence="1">The sequence shown here is derived from an EMBL/GenBank/DDBJ whole genome shotgun (WGS) entry which is preliminary data.</text>
</comment>
<evidence type="ECO:0000313" key="2">
    <source>
        <dbReference type="Proteomes" id="UP001234297"/>
    </source>
</evidence>
<evidence type="ECO:0000313" key="1">
    <source>
        <dbReference type="EMBL" id="KAJ8615905.1"/>
    </source>
</evidence>
<keyword evidence="2" id="KW-1185">Reference proteome</keyword>